<proteinExistence type="predicted"/>
<keyword evidence="1" id="KW-0812">Transmembrane</keyword>
<feature type="transmembrane region" description="Helical" evidence="1">
    <location>
        <begin position="38"/>
        <end position="58"/>
    </location>
</feature>
<feature type="transmembrane region" description="Helical" evidence="1">
    <location>
        <begin position="70"/>
        <end position="89"/>
    </location>
</feature>
<evidence type="ECO:0000313" key="2">
    <source>
        <dbReference type="EMBL" id="MFC7317556.1"/>
    </source>
</evidence>
<keyword evidence="1" id="KW-0472">Membrane</keyword>
<keyword evidence="1" id="KW-1133">Transmembrane helix</keyword>
<name>A0ABD6AB41_9EURY</name>
<protein>
    <recommendedName>
        <fullName evidence="4">Phosphatidate cytidylyltransferase</fullName>
    </recommendedName>
</protein>
<feature type="transmembrane region" description="Helical" evidence="1">
    <location>
        <begin position="12"/>
        <end position="32"/>
    </location>
</feature>
<feature type="transmembrane region" description="Helical" evidence="1">
    <location>
        <begin position="177"/>
        <end position="196"/>
    </location>
</feature>
<feature type="transmembrane region" description="Helical" evidence="1">
    <location>
        <begin position="124"/>
        <end position="141"/>
    </location>
</feature>
<evidence type="ECO:0008006" key="4">
    <source>
        <dbReference type="Google" id="ProtNLM"/>
    </source>
</evidence>
<dbReference type="GeneID" id="79315770"/>
<evidence type="ECO:0000256" key="1">
    <source>
        <dbReference type="SAM" id="Phobius"/>
    </source>
</evidence>
<organism evidence="2 3">
    <name type="scientific">Halomarina halobia</name>
    <dbReference type="NCBI Taxonomy" id="3033386"/>
    <lineage>
        <taxon>Archaea</taxon>
        <taxon>Methanobacteriati</taxon>
        <taxon>Methanobacteriota</taxon>
        <taxon>Stenosarchaea group</taxon>
        <taxon>Halobacteria</taxon>
        <taxon>Halobacteriales</taxon>
        <taxon>Natronomonadaceae</taxon>
        <taxon>Halomarina</taxon>
    </lineage>
</organism>
<comment type="caution">
    <text evidence="2">The sequence shown here is derived from an EMBL/GenBank/DDBJ whole genome shotgun (WGS) entry which is preliminary data.</text>
</comment>
<dbReference type="EMBL" id="JBHTBF010000002">
    <property type="protein sequence ID" value="MFC7317556.1"/>
    <property type="molecule type" value="Genomic_DNA"/>
</dbReference>
<feature type="transmembrane region" description="Helical" evidence="1">
    <location>
        <begin position="202"/>
        <end position="222"/>
    </location>
</feature>
<reference evidence="2 3" key="1">
    <citation type="journal article" date="2019" name="Int. J. Syst. Evol. Microbiol.">
        <title>The Global Catalogue of Microorganisms (GCM) 10K type strain sequencing project: providing services to taxonomists for standard genome sequencing and annotation.</title>
        <authorList>
            <consortium name="The Broad Institute Genomics Platform"/>
            <consortium name="The Broad Institute Genome Sequencing Center for Infectious Disease"/>
            <person name="Wu L."/>
            <person name="Ma J."/>
        </authorList>
    </citation>
    <scope>NUCLEOTIDE SEQUENCE [LARGE SCALE GENOMIC DNA]</scope>
    <source>
        <strain evidence="2 3">PSR21</strain>
    </source>
</reference>
<dbReference type="RefSeq" id="WP_276303197.1">
    <property type="nucleotide sequence ID" value="NZ_CP119992.1"/>
</dbReference>
<sequence>MSNPARTSERVPEISLAVGVVLAVPVGLFVALVEGDPLAAAALALALFYPFAAYAVRFSDDPASVLVPDAVLATGVGLGALGALAGLVVARPATGLAVGLFAAVPTVAYHVRYGASVNPLSPRATVALGGLLAAVALAVGLATGDDLAGAAGAVLALFAAADYRSRRGGRFDRRTERFVVGGCFGGATLLVVVAVLVDRALVGVVVALGLIAVGTVIAQGVARNETLS</sequence>
<keyword evidence="3" id="KW-1185">Reference proteome</keyword>
<dbReference type="Proteomes" id="UP001596547">
    <property type="component" value="Unassembled WGS sequence"/>
</dbReference>
<dbReference type="AlphaFoldDB" id="A0ABD6AB41"/>
<evidence type="ECO:0000313" key="3">
    <source>
        <dbReference type="Proteomes" id="UP001596547"/>
    </source>
</evidence>
<feature type="transmembrane region" description="Helical" evidence="1">
    <location>
        <begin position="147"/>
        <end position="165"/>
    </location>
</feature>
<feature type="transmembrane region" description="Helical" evidence="1">
    <location>
        <begin position="95"/>
        <end position="112"/>
    </location>
</feature>
<accession>A0ABD6AB41</accession>
<gene>
    <name evidence="2" type="ORF">ACFQPE_12265</name>
</gene>